<name>A0A975FY66_9CAUL</name>
<evidence type="ECO:0000256" key="4">
    <source>
        <dbReference type="ARBA" id="ARBA00023125"/>
    </source>
</evidence>
<dbReference type="NCBIfam" id="NF001030">
    <property type="entry name" value="PRK00110.1"/>
    <property type="match status" value="1"/>
</dbReference>
<protein>
    <recommendedName>
        <fullName evidence="6">Probable transcriptional regulatory protein KCG34_19080</fullName>
    </recommendedName>
</protein>
<comment type="similarity">
    <text evidence="1 6">Belongs to the TACO1 family.</text>
</comment>
<dbReference type="SUPFAM" id="SSF75625">
    <property type="entry name" value="YebC-like"/>
    <property type="match status" value="1"/>
</dbReference>
<evidence type="ECO:0000256" key="1">
    <source>
        <dbReference type="ARBA" id="ARBA00008724"/>
    </source>
</evidence>
<evidence type="ECO:0000259" key="8">
    <source>
        <dbReference type="Pfam" id="PF20772"/>
    </source>
</evidence>
<dbReference type="GO" id="GO:0003677">
    <property type="term" value="F:DNA binding"/>
    <property type="evidence" value="ECO:0007669"/>
    <property type="project" value="UniProtKB-UniRule"/>
</dbReference>
<comment type="subcellular location">
    <subcellularLocation>
        <location evidence="6">Cytoplasm</location>
    </subcellularLocation>
</comment>
<dbReference type="NCBIfam" id="TIGR01033">
    <property type="entry name" value="YebC/PmpR family DNA-binding transcriptional regulator"/>
    <property type="match status" value="1"/>
</dbReference>
<evidence type="ECO:0000256" key="6">
    <source>
        <dbReference type="HAMAP-Rule" id="MF_00693"/>
    </source>
</evidence>
<dbReference type="Gene3D" id="1.10.10.200">
    <property type="match status" value="1"/>
</dbReference>
<reference evidence="9" key="1">
    <citation type="submission" date="2021-04" db="EMBL/GenBank/DDBJ databases">
        <title>The complete genome sequence of Caulobacter sp. S6.</title>
        <authorList>
            <person name="Tang Y."/>
            <person name="Ouyang W."/>
            <person name="Liu Q."/>
            <person name="Huang B."/>
            <person name="Guo Z."/>
            <person name="Lei P."/>
        </authorList>
    </citation>
    <scope>NUCLEOTIDE SEQUENCE</scope>
    <source>
        <strain evidence="9">S6</strain>
    </source>
</reference>
<keyword evidence="4 6" id="KW-0238">DNA-binding</keyword>
<dbReference type="RefSeq" id="WP_211937196.1">
    <property type="nucleotide sequence ID" value="NZ_CP073078.1"/>
</dbReference>
<dbReference type="InterPro" id="IPR029072">
    <property type="entry name" value="YebC-like"/>
</dbReference>
<evidence type="ECO:0000256" key="3">
    <source>
        <dbReference type="ARBA" id="ARBA00023015"/>
    </source>
</evidence>
<dbReference type="EMBL" id="CP073078">
    <property type="protein sequence ID" value="QUD87144.1"/>
    <property type="molecule type" value="Genomic_DNA"/>
</dbReference>
<keyword evidence="2 6" id="KW-0963">Cytoplasm</keyword>
<dbReference type="PANTHER" id="PTHR12532:SF6">
    <property type="entry name" value="TRANSCRIPTIONAL REGULATORY PROTEIN YEBC-RELATED"/>
    <property type="match status" value="1"/>
</dbReference>
<dbReference type="InterPro" id="IPR017856">
    <property type="entry name" value="Integrase-like_N"/>
</dbReference>
<dbReference type="Pfam" id="PF20772">
    <property type="entry name" value="TACO1_YebC_N"/>
    <property type="match status" value="1"/>
</dbReference>
<dbReference type="InterPro" id="IPR026564">
    <property type="entry name" value="Transcrip_reg_TACO1-like_dom3"/>
</dbReference>
<organism evidence="9 10">
    <name type="scientific">Phenylobacterium montanum</name>
    <dbReference type="NCBI Taxonomy" id="2823693"/>
    <lineage>
        <taxon>Bacteria</taxon>
        <taxon>Pseudomonadati</taxon>
        <taxon>Pseudomonadota</taxon>
        <taxon>Alphaproteobacteria</taxon>
        <taxon>Caulobacterales</taxon>
        <taxon>Caulobacteraceae</taxon>
        <taxon>Phenylobacterium</taxon>
    </lineage>
</organism>
<dbReference type="GO" id="GO:0005829">
    <property type="term" value="C:cytosol"/>
    <property type="evidence" value="ECO:0007669"/>
    <property type="project" value="TreeGrafter"/>
</dbReference>
<keyword evidence="3 6" id="KW-0805">Transcription regulation</keyword>
<dbReference type="FunFam" id="1.10.10.200:FF:000002">
    <property type="entry name" value="Probable transcriptional regulatory protein CLM62_37755"/>
    <property type="match status" value="1"/>
</dbReference>
<feature type="domain" description="TACO1/YebC-like second and third" evidence="7">
    <location>
        <begin position="81"/>
        <end position="236"/>
    </location>
</feature>
<dbReference type="KEGG" id="caul:KCG34_19080"/>
<proteinExistence type="inferred from homology"/>
<dbReference type="HAMAP" id="MF_00693">
    <property type="entry name" value="Transcrip_reg_TACO1"/>
    <property type="match status" value="1"/>
</dbReference>
<dbReference type="Gene3D" id="3.30.70.980">
    <property type="match status" value="2"/>
</dbReference>
<dbReference type="InterPro" id="IPR048300">
    <property type="entry name" value="TACO1_YebC-like_2nd/3rd_dom"/>
</dbReference>
<gene>
    <name evidence="9" type="ORF">KCG34_19080</name>
</gene>
<evidence type="ECO:0000256" key="5">
    <source>
        <dbReference type="ARBA" id="ARBA00023163"/>
    </source>
</evidence>
<dbReference type="AlphaFoldDB" id="A0A975FY66"/>
<dbReference type="InterPro" id="IPR002876">
    <property type="entry name" value="Transcrip_reg_TACO1-like"/>
</dbReference>
<feature type="domain" description="TACO1/YebC-like N-terminal" evidence="8">
    <location>
        <begin position="5"/>
        <end position="75"/>
    </location>
</feature>
<sequence length="247" mass="26661">MAGHSKFKNIQFRKGAQDKKRSKLFSKLSRDITLAAKQGLPDPAANARLRLAINNARAESMPRDNIERAIKKAAGGETDNYEEIRYEGFGPGGIGVIVEVLSDNRNRAAAQVRSLFSKNGGNLGETGSVSFMFERLGQIVYPAEAGSEDAIMEAAIEAGAQDVESDEEGHTIFTAFEDLNAVIEALEAGLGAAKSTAIVWRPKTLTPVSSDDATTLFKLIDALDDEDDVQTVYTNADFTDEQLASWG</sequence>
<dbReference type="Pfam" id="PF01709">
    <property type="entry name" value="Transcrip_reg"/>
    <property type="match status" value="1"/>
</dbReference>
<accession>A0A975FY66</accession>
<dbReference type="Proteomes" id="UP000676409">
    <property type="component" value="Chromosome"/>
</dbReference>
<keyword evidence="5 6" id="KW-0804">Transcription</keyword>
<evidence type="ECO:0000313" key="10">
    <source>
        <dbReference type="Proteomes" id="UP000676409"/>
    </source>
</evidence>
<dbReference type="NCBIfam" id="NF009044">
    <property type="entry name" value="PRK12378.1"/>
    <property type="match status" value="1"/>
</dbReference>
<evidence type="ECO:0000313" key="9">
    <source>
        <dbReference type="EMBL" id="QUD87144.1"/>
    </source>
</evidence>
<evidence type="ECO:0000256" key="2">
    <source>
        <dbReference type="ARBA" id="ARBA00022490"/>
    </source>
</evidence>
<dbReference type="InterPro" id="IPR049083">
    <property type="entry name" value="TACO1_YebC_N"/>
</dbReference>
<dbReference type="PANTHER" id="PTHR12532">
    <property type="entry name" value="TRANSLATIONAL ACTIVATOR OF CYTOCHROME C OXIDASE 1"/>
    <property type="match status" value="1"/>
</dbReference>
<keyword evidence="10" id="KW-1185">Reference proteome</keyword>
<evidence type="ECO:0000259" key="7">
    <source>
        <dbReference type="Pfam" id="PF01709"/>
    </source>
</evidence>
<dbReference type="GO" id="GO:0006355">
    <property type="term" value="P:regulation of DNA-templated transcription"/>
    <property type="evidence" value="ECO:0007669"/>
    <property type="project" value="UniProtKB-UniRule"/>
</dbReference>